<evidence type="ECO:0000313" key="9">
    <source>
        <dbReference type="EMBL" id="AKF10019.1"/>
    </source>
</evidence>
<dbReference type="InterPro" id="IPR051537">
    <property type="entry name" value="DNA_Adenine_Mtase"/>
</dbReference>
<dbReference type="KEGG" id="samy:DB32_007168"/>
<dbReference type="InterPro" id="IPR003356">
    <property type="entry name" value="DNA_methylase_A-5"/>
</dbReference>
<feature type="domain" description="DNA methylase adenine-specific" evidence="8">
    <location>
        <begin position="14"/>
        <end position="213"/>
    </location>
</feature>
<evidence type="ECO:0000256" key="4">
    <source>
        <dbReference type="ARBA" id="ARBA00022679"/>
    </source>
</evidence>
<reference evidence="9 10" key="1">
    <citation type="submission" date="2015-03" db="EMBL/GenBank/DDBJ databases">
        <title>Genome assembly of Sandaracinus amylolyticus DSM 53668.</title>
        <authorList>
            <person name="Sharma G."/>
            <person name="Subramanian S."/>
        </authorList>
    </citation>
    <scope>NUCLEOTIDE SEQUENCE [LARGE SCALE GENOMIC DNA]</scope>
    <source>
        <strain evidence="9 10">DSM 53668</strain>
    </source>
</reference>
<dbReference type="GO" id="GO:0003677">
    <property type="term" value="F:DNA binding"/>
    <property type="evidence" value="ECO:0007669"/>
    <property type="project" value="InterPro"/>
</dbReference>
<dbReference type="Gene3D" id="3.40.50.150">
    <property type="entry name" value="Vaccinia Virus protein VP39"/>
    <property type="match status" value="1"/>
</dbReference>
<sequence length="254" mass="27229">MARVLTFLADGEPDVRVAHALTAPVPDHAGAFDTVISVLPFNMRTPDHLHLASGGRFRFGAPSRTADLLLVQHAISLLDANGRAALVVPRGPLFRSGAEAEVRRGLIEADLIDAVIALPPGLLSSTSLPIVVLVLGRDRPAARKGRTLFVRVGAARERLKDLSQPVVDSVLRLVREYRDHDTEDCRARVVSASELRAAEYSLDPNRFFEDEASETLAPDAADLAREVAELRAAEESARARTAGALANLVAAGRG</sequence>
<comment type="catalytic activity">
    <reaction evidence="7">
        <text>a 2'-deoxyadenosine in DNA + S-adenosyl-L-methionine = an N(6)-methyl-2'-deoxyadenosine in DNA + S-adenosyl-L-homocysteine + H(+)</text>
        <dbReference type="Rhea" id="RHEA:15197"/>
        <dbReference type="Rhea" id="RHEA-COMP:12418"/>
        <dbReference type="Rhea" id="RHEA-COMP:12419"/>
        <dbReference type="ChEBI" id="CHEBI:15378"/>
        <dbReference type="ChEBI" id="CHEBI:57856"/>
        <dbReference type="ChEBI" id="CHEBI:59789"/>
        <dbReference type="ChEBI" id="CHEBI:90615"/>
        <dbReference type="ChEBI" id="CHEBI:90616"/>
        <dbReference type="EC" id="2.1.1.72"/>
    </reaction>
</comment>
<dbReference type="SUPFAM" id="SSF53335">
    <property type="entry name" value="S-adenosyl-L-methionine-dependent methyltransferases"/>
    <property type="match status" value="1"/>
</dbReference>
<proteinExistence type="inferred from homology"/>
<evidence type="ECO:0000313" key="10">
    <source>
        <dbReference type="Proteomes" id="UP000034883"/>
    </source>
</evidence>
<evidence type="ECO:0000256" key="3">
    <source>
        <dbReference type="ARBA" id="ARBA00022603"/>
    </source>
</evidence>
<dbReference type="Pfam" id="PF02384">
    <property type="entry name" value="N6_Mtase"/>
    <property type="match status" value="1"/>
</dbReference>
<evidence type="ECO:0000256" key="2">
    <source>
        <dbReference type="ARBA" id="ARBA00011900"/>
    </source>
</evidence>
<dbReference type="GO" id="GO:0032259">
    <property type="term" value="P:methylation"/>
    <property type="evidence" value="ECO:0007669"/>
    <property type="project" value="UniProtKB-KW"/>
</dbReference>
<dbReference type="PANTHER" id="PTHR42933">
    <property type="entry name" value="SLR6095 PROTEIN"/>
    <property type="match status" value="1"/>
</dbReference>
<evidence type="ECO:0000256" key="1">
    <source>
        <dbReference type="ARBA" id="ARBA00006594"/>
    </source>
</evidence>
<evidence type="ECO:0000256" key="6">
    <source>
        <dbReference type="ARBA" id="ARBA00022747"/>
    </source>
</evidence>
<keyword evidence="4 9" id="KW-0808">Transferase</keyword>
<keyword evidence="5" id="KW-0949">S-adenosyl-L-methionine</keyword>
<dbReference type="AlphaFoldDB" id="A0A0F6SH88"/>
<dbReference type="GO" id="GO:0008170">
    <property type="term" value="F:N-methyltransferase activity"/>
    <property type="evidence" value="ECO:0007669"/>
    <property type="project" value="InterPro"/>
</dbReference>
<organism evidence="9 10">
    <name type="scientific">Sandaracinus amylolyticus</name>
    <dbReference type="NCBI Taxonomy" id="927083"/>
    <lineage>
        <taxon>Bacteria</taxon>
        <taxon>Pseudomonadati</taxon>
        <taxon>Myxococcota</taxon>
        <taxon>Polyangia</taxon>
        <taxon>Polyangiales</taxon>
        <taxon>Sandaracinaceae</taxon>
        <taxon>Sandaracinus</taxon>
    </lineage>
</organism>
<dbReference type="InterPro" id="IPR029063">
    <property type="entry name" value="SAM-dependent_MTases_sf"/>
</dbReference>
<protein>
    <recommendedName>
        <fullName evidence="2">site-specific DNA-methyltransferase (adenine-specific)</fullName>
        <ecNumber evidence="2">2.1.1.72</ecNumber>
    </recommendedName>
</protein>
<dbReference type="PANTHER" id="PTHR42933:SF3">
    <property type="entry name" value="TYPE I RESTRICTION ENZYME MJAVIII METHYLASE SUBUNIT"/>
    <property type="match status" value="1"/>
</dbReference>
<keyword evidence="10" id="KW-1185">Reference proteome</keyword>
<dbReference type="EC" id="2.1.1.72" evidence="2"/>
<dbReference type="EMBL" id="CP011125">
    <property type="protein sequence ID" value="AKF10019.1"/>
    <property type="molecule type" value="Genomic_DNA"/>
</dbReference>
<dbReference type="GO" id="GO:0009307">
    <property type="term" value="P:DNA restriction-modification system"/>
    <property type="evidence" value="ECO:0007669"/>
    <property type="project" value="UniProtKB-KW"/>
</dbReference>
<dbReference type="GO" id="GO:0009007">
    <property type="term" value="F:site-specific DNA-methyltransferase (adenine-specific) activity"/>
    <property type="evidence" value="ECO:0007669"/>
    <property type="project" value="UniProtKB-EC"/>
</dbReference>
<evidence type="ECO:0000259" key="8">
    <source>
        <dbReference type="Pfam" id="PF02384"/>
    </source>
</evidence>
<evidence type="ECO:0000256" key="7">
    <source>
        <dbReference type="ARBA" id="ARBA00047942"/>
    </source>
</evidence>
<accession>A0A0F6SH88</accession>
<dbReference type="STRING" id="927083.DB32_007168"/>
<evidence type="ECO:0000256" key="5">
    <source>
        <dbReference type="ARBA" id="ARBA00022691"/>
    </source>
</evidence>
<keyword evidence="3 9" id="KW-0489">Methyltransferase</keyword>
<keyword evidence="6" id="KW-0680">Restriction system</keyword>
<dbReference type="Proteomes" id="UP000034883">
    <property type="component" value="Chromosome"/>
</dbReference>
<name>A0A0F6SH88_9BACT</name>
<comment type="similarity">
    <text evidence="1">Belongs to the N(4)/N(6)-methyltransferase family.</text>
</comment>
<gene>
    <name evidence="9" type="ORF">DB32_007168</name>
</gene>